<proteinExistence type="predicted"/>
<sequence>MPNLPPQQTSIDKNYIDKQMLKRIDISSFSCHSIEIDGYIPFAIYLNEKSPDLYWRAGNGSTSLIEIGLLKTGELSTIKLITYDPQMIIQTIKSPTSVALKKTLLPVFDVSSWVIDMNDFSSQFKDAFDTDFQLLIGLDYIELAFLSIKENTIESFQGHHFSLGFNDHDEFVSLQILNIDKNKMALLRESLRLDK</sequence>
<reference evidence="1 2" key="1">
    <citation type="submission" date="2013-02" db="EMBL/GenBank/DDBJ databases">
        <title>The Genome Sequence of Acinetobacter sp. NIPH 2168.</title>
        <authorList>
            <consortium name="The Broad Institute Genome Sequencing Platform"/>
            <consortium name="The Broad Institute Genome Sequencing Center for Infectious Disease"/>
            <person name="Cerqueira G."/>
            <person name="Feldgarden M."/>
            <person name="Courvalin P."/>
            <person name="Perichon B."/>
            <person name="Grillot-Courvalin C."/>
            <person name="Clermont D."/>
            <person name="Rocha E."/>
            <person name="Yoon E.-J."/>
            <person name="Nemec A."/>
            <person name="Walker B."/>
            <person name="Young S.K."/>
            <person name="Zeng Q."/>
            <person name="Gargeya S."/>
            <person name="Fitzgerald M."/>
            <person name="Haas B."/>
            <person name="Abouelleil A."/>
            <person name="Alvarado L."/>
            <person name="Arachchi H.M."/>
            <person name="Berlin A.M."/>
            <person name="Chapman S.B."/>
            <person name="Dewar J."/>
            <person name="Goldberg J."/>
            <person name="Griggs A."/>
            <person name="Gujja S."/>
            <person name="Hansen M."/>
            <person name="Howarth C."/>
            <person name="Imamovic A."/>
            <person name="Larimer J."/>
            <person name="McCowan C."/>
            <person name="Murphy C."/>
            <person name="Neiman D."/>
            <person name="Pearson M."/>
            <person name="Priest M."/>
            <person name="Roberts A."/>
            <person name="Saif S."/>
            <person name="Shea T."/>
            <person name="Sisk P."/>
            <person name="Sykes S."/>
            <person name="Wortman J."/>
            <person name="Nusbaum C."/>
            <person name="Birren B."/>
        </authorList>
    </citation>
    <scope>NUCLEOTIDE SEQUENCE [LARGE SCALE GENOMIC DNA]</scope>
    <source>
        <strain evidence="1 2">NIPH 2168</strain>
    </source>
</reference>
<dbReference type="OrthoDB" id="6696717at2"/>
<dbReference type="PATRIC" id="fig|1217706.3.peg.462"/>
<evidence type="ECO:0000313" key="2">
    <source>
        <dbReference type="Proteomes" id="UP000013173"/>
    </source>
</evidence>
<accession>N9NRR7</accession>
<comment type="caution">
    <text evidence="1">The sequence shown here is derived from an EMBL/GenBank/DDBJ whole genome shotgun (WGS) entry which is preliminary data.</text>
</comment>
<name>N9NRR7_9GAMM</name>
<dbReference type="HOGENOM" id="CLU_130940_0_0_6"/>
<dbReference type="EMBL" id="APRW01000008">
    <property type="protein sequence ID" value="ENX23874.1"/>
    <property type="molecule type" value="Genomic_DNA"/>
</dbReference>
<organism evidence="1 2">
    <name type="scientific">Acinetobacter vivianii</name>
    <dbReference type="NCBI Taxonomy" id="1776742"/>
    <lineage>
        <taxon>Bacteria</taxon>
        <taxon>Pseudomonadati</taxon>
        <taxon>Pseudomonadota</taxon>
        <taxon>Gammaproteobacteria</taxon>
        <taxon>Moraxellales</taxon>
        <taxon>Moraxellaceae</taxon>
        <taxon>Acinetobacter</taxon>
    </lineage>
</organism>
<keyword evidence="2" id="KW-1185">Reference proteome</keyword>
<evidence type="ECO:0000313" key="1">
    <source>
        <dbReference type="EMBL" id="ENX23874.1"/>
    </source>
</evidence>
<gene>
    <name evidence="1" type="ORF">F892_00484</name>
</gene>
<dbReference type="Proteomes" id="UP000013173">
    <property type="component" value="Unassembled WGS sequence"/>
</dbReference>
<dbReference type="AlphaFoldDB" id="N9NRR7"/>
<protein>
    <submittedName>
        <fullName evidence="1">Uncharacterized protein</fullName>
    </submittedName>
</protein>